<dbReference type="Gene3D" id="2.30.38.10">
    <property type="entry name" value="Luciferase, Domain 3"/>
    <property type="match status" value="1"/>
</dbReference>
<dbReference type="NCBIfam" id="TIGR01733">
    <property type="entry name" value="AA-adenyl-dom"/>
    <property type="match status" value="1"/>
</dbReference>
<dbReference type="InterPro" id="IPR009081">
    <property type="entry name" value="PP-bd_ACP"/>
</dbReference>
<dbReference type="GO" id="GO:0031177">
    <property type="term" value="F:phosphopantetheine binding"/>
    <property type="evidence" value="ECO:0007669"/>
    <property type="project" value="InterPro"/>
</dbReference>
<evidence type="ECO:0000256" key="2">
    <source>
        <dbReference type="ARBA" id="ARBA00022553"/>
    </source>
</evidence>
<dbReference type="Pfam" id="PF00501">
    <property type="entry name" value="AMP-binding"/>
    <property type="match status" value="1"/>
</dbReference>
<dbReference type="AlphaFoldDB" id="A0A4U8YWU3"/>
<dbReference type="Gene3D" id="3.40.50.980">
    <property type="match status" value="2"/>
</dbReference>
<name>A0A4U8YWU3_METTU</name>
<gene>
    <name evidence="4" type="ORF">MTUNDRAET4_0547</name>
</gene>
<dbReference type="OrthoDB" id="9803968at2"/>
<dbReference type="PANTHER" id="PTHR45527:SF1">
    <property type="entry name" value="FATTY ACID SYNTHASE"/>
    <property type="match status" value="1"/>
</dbReference>
<dbReference type="PROSITE" id="PS50075">
    <property type="entry name" value="CARRIER"/>
    <property type="match status" value="1"/>
</dbReference>
<dbReference type="SUPFAM" id="SSF47336">
    <property type="entry name" value="ACP-like"/>
    <property type="match status" value="1"/>
</dbReference>
<dbReference type="PROSITE" id="PS00455">
    <property type="entry name" value="AMP_BINDING"/>
    <property type="match status" value="1"/>
</dbReference>
<dbReference type="InterPro" id="IPR000873">
    <property type="entry name" value="AMP-dep_synth/lig_dom"/>
</dbReference>
<dbReference type="GO" id="GO:0043041">
    <property type="term" value="P:amino acid activation for nonribosomal peptide biosynthetic process"/>
    <property type="evidence" value="ECO:0007669"/>
    <property type="project" value="TreeGrafter"/>
</dbReference>
<dbReference type="Gene3D" id="1.10.1200.10">
    <property type="entry name" value="ACP-like"/>
    <property type="match status" value="1"/>
</dbReference>
<dbReference type="InterPro" id="IPR025110">
    <property type="entry name" value="AMP-bd_C"/>
</dbReference>
<evidence type="ECO:0000313" key="4">
    <source>
        <dbReference type="EMBL" id="VFU07440.1"/>
    </source>
</evidence>
<accession>A0A4U8YWU3</accession>
<dbReference type="EMBL" id="LR536450">
    <property type="protein sequence ID" value="VFU07440.1"/>
    <property type="molecule type" value="Genomic_DNA"/>
</dbReference>
<dbReference type="PANTHER" id="PTHR45527">
    <property type="entry name" value="NONRIBOSOMAL PEPTIDE SYNTHETASE"/>
    <property type="match status" value="1"/>
</dbReference>
<reference evidence="4 5" key="1">
    <citation type="submission" date="2019-03" db="EMBL/GenBank/DDBJ databases">
        <authorList>
            <person name="Kox A.R. M."/>
        </authorList>
    </citation>
    <scope>NUCLEOTIDE SEQUENCE [LARGE SCALE GENOMIC DNA]</scope>
    <source>
        <strain evidence="4">MTUNDRAET4 annotated genome</strain>
    </source>
</reference>
<feature type="domain" description="Carrier" evidence="3">
    <location>
        <begin position="539"/>
        <end position="614"/>
    </location>
</feature>
<dbReference type="FunFam" id="3.40.50.980:FF:000001">
    <property type="entry name" value="Non-ribosomal peptide synthetase"/>
    <property type="match status" value="1"/>
</dbReference>
<dbReference type="InterPro" id="IPR020806">
    <property type="entry name" value="PKS_PP-bd"/>
</dbReference>
<keyword evidence="1" id="KW-0596">Phosphopantetheine</keyword>
<dbReference type="InterPro" id="IPR010071">
    <property type="entry name" value="AA_adenyl_dom"/>
</dbReference>
<evidence type="ECO:0000256" key="1">
    <source>
        <dbReference type="ARBA" id="ARBA00022450"/>
    </source>
</evidence>
<proteinExistence type="predicted"/>
<dbReference type="Pfam" id="PF13193">
    <property type="entry name" value="AMP-binding_C"/>
    <property type="match status" value="1"/>
</dbReference>
<dbReference type="InterPro" id="IPR020845">
    <property type="entry name" value="AMP-binding_CS"/>
</dbReference>
<dbReference type="Proteomes" id="UP000294360">
    <property type="component" value="Chromosome"/>
</dbReference>
<dbReference type="SMART" id="SM00823">
    <property type="entry name" value="PKS_PP"/>
    <property type="match status" value="1"/>
</dbReference>
<dbReference type="PRINTS" id="PR00154">
    <property type="entry name" value="AMPBINDING"/>
</dbReference>
<organism evidence="4 5">
    <name type="scientific">Methylocella tundrae</name>
    <dbReference type="NCBI Taxonomy" id="227605"/>
    <lineage>
        <taxon>Bacteria</taxon>
        <taxon>Pseudomonadati</taxon>
        <taxon>Pseudomonadota</taxon>
        <taxon>Alphaproteobacteria</taxon>
        <taxon>Hyphomicrobiales</taxon>
        <taxon>Beijerinckiaceae</taxon>
        <taxon>Methylocella</taxon>
    </lineage>
</organism>
<dbReference type="KEGG" id="mtun:MTUNDRAET4_0547"/>
<dbReference type="SUPFAM" id="SSF56801">
    <property type="entry name" value="Acetyl-CoA synthetase-like"/>
    <property type="match status" value="1"/>
</dbReference>
<dbReference type="CDD" id="cd12117">
    <property type="entry name" value="A_NRPS_Srf_like"/>
    <property type="match status" value="1"/>
</dbReference>
<dbReference type="FunFam" id="2.30.38.10:FF:000001">
    <property type="entry name" value="Non-ribosomal peptide synthetase PvdI"/>
    <property type="match status" value="1"/>
</dbReference>
<dbReference type="InterPro" id="IPR036736">
    <property type="entry name" value="ACP-like_sf"/>
</dbReference>
<dbReference type="InterPro" id="IPR020459">
    <property type="entry name" value="AMP-binding"/>
</dbReference>
<dbReference type="InterPro" id="IPR045851">
    <property type="entry name" value="AMP-bd_C_sf"/>
</dbReference>
<sequence>MFHHSGRRDGNSDVAAFDVRRTIHSFFIEVARDHADHAAVLYDGRVLSYSQLDRKSNQFARFLTSRGIRPGAIVGLFLSRSPEAIIAMLGVLKAGAAFAPLDPAYPADHLAFIASDAEPFIVVSASHMFSKARLAADGVAFSPAALPWTAPTLLMDAEEEAIARESGGALAETVAGDDLAYVMYTSGTTGRPKGVMVPHRGVTRLAFNSFVDLGPDDVVLHLAPLAFDASTFEIWSPLLNGAALAIVGAAHPSFNEIGAAIREGGVTTAWFTASLFHAIVDHQIEILRPLRQLIAGGDVLSPRHVRRVLDALPQCRLVNGYGPTENTTFTCCYDLPRDFSADAAAPIGQPIEHTRVYVLDQNLRPVPAGEEGELFAAGDGVAIGYLKRPELTAEKFLPDPFCGEAGQLMYRTGDLVRRRADGVIDFTGRVDRQVKIFGKRVELDEVEALLRRLPQVADAAAQVRKRTDGDRQIIAYVSSHSSIDPEALRRHMLDLAPDHLVPAHFVVLRDLPRTPNGKIDRASLPEFAGARAAPLAVAQDLNAIEATLAGVWSRLLKTDSVGVDANFFDLGGASLDVMALQEEIKARFFCDVPMTALFEFTTIRSLAAHLQSLDASAAGKGAEASTDRVAVDDLNSRKARQAEALKRASRRRVVSTS</sequence>
<evidence type="ECO:0000313" key="5">
    <source>
        <dbReference type="Proteomes" id="UP000294360"/>
    </source>
</evidence>
<dbReference type="Pfam" id="PF00550">
    <property type="entry name" value="PP-binding"/>
    <property type="match status" value="1"/>
</dbReference>
<dbReference type="GO" id="GO:0005737">
    <property type="term" value="C:cytoplasm"/>
    <property type="evidence" value="ECO:0007669"/>
    <property type="project" value="TreeGrafter"/>
</dbReference>
<dbReference type="GO" id="GO:0044550">
    <property type="term" value="P:secondary metabolite biosynthetic process"/>
    <property type="evidence" value="ECO:0007669"/>
    <property type="project" value="TreeGrafter"/>
</dbReference>
<dbReference type="Gene3D" id="3.30.300.30">
    <property type="match status" value="1"/>
</dbReference>
<evidence type="ECO:0000259" key="3">
    <source>
        <dbReference type="PROSITE" id="PS50075"/>
    </source>
</evidence>
<keyword evidence="2" id="KW-0597">Phosphoprotein</keyword>
<protein>
    <submittedName>
        <fullName evidence="4">Amino acid adenylation domain protein</fullName>
    </submittedName>
</protein>